<name>F0WVH7_9STRA</name>
<proteinExistence type="predicted"/>
<accession>F0WVH7</accession>
<evidence type="ECO:0000313" key="1">
    <source>
        <dbReference type="EMBL" id="CCA25419.1"/>
    </source>
</evidence>
<reference evidence="1" key="2">
    <citation type="submission" date="2011-02" db="EMBL/GenBank/DDBJ databases">
        <authorList>
            <person name="MacLean D."/>
        </authorList>
    </citation>
    <scope>NUCLEOTIDE SEQUENCE</scope>
</reference>
<sequence length="114" mass="13103">MQMSRRWIIPSSPRIQYFGSFKASRILEKTITVSSHCVSTTALLQFASLIDANPANRNGMHTHPSSHFSTIPPHHLFKSLHHHFHPINFFIPNARNHKLFLQNHADAFAFDLFS</sequence>
<dbReference type="AlphaFoldDB" id="F0WVH7"/>
<dbReference type="HOGENOM" id="CLU_2150579_0_0_1"/>
<reference evidence="1" key="1">
    <citation type="journal article" date="2011" name="PLoS Biol.">
        <title>Gene gain and loss during evolution of obligate parasitism in the white rust pathogen of Arabidopsis thaliana.</title>
        <authorList>
            <person name="Kemen E."/>
            <person name="Gardiner A."/>
            <person name="Schultz-Larsen T."/>
            <person name="Kemen A.C."/>
            <person name="Balmuth A.L."/>
            <person name="Robert-Seilaniantz A."/>
            <person name="Bailey K."/>
            <person name="Holub E."/>
            <person name="Studholme D.J."/>
            <person name="Maclean D."/>
            <person name="Jones J.D."/>
        </authorList>
    </citation>
    <scope>NUCLEOTIDE SEQUENCE</scope>
</reference>
<gene>
    <name evidence="1" type="primary">AlNc14C296G10313</name>
    <name evidence="1" type="ORF">ALNC14_115630</name>
</gene>
<protein>
    <submittedName>
        <fullName evidence="1">AlNc14C296G10313 protein</fullName>
    </submittedName>
</protein>
<dbReference type="EMBL" id="FR824341">
    <property type="protein sequence ID" value="CCA25419.1"/>
    <property type="molecule type" value="Genomic_DNA"/>
</dbReference>
<organism evidence="1">
    <name type="scientific">Albugo laibachii Nc14</name>
    <dbReference type="NCBI Taxonomy" id="890382"/>
    <lineage>
        <taxon>Eukaryota</taxon>
        <taxon>Sar</taxon>
        <taxon>Stramenopiles</taxon>
        <taxon>Oomycota</taxon>
        <taxon>Peronosporomycetes</taxon>
        <taxon>Albuginales</taxon>
        <taxon>Albuginaceae</taxon>
        <taxon>Albugo</taxon>
    </lineage>
</organism>